<feature type="transmembrane region" description="Helical" evidence="1">
    <location>
        <begin position="229"/>
        <end position="251"/>
    </location>
</feature>
<feature type="transmembrane region" description="Helical" evidence="1">
    <location>
        <begin position="342"/>
        <end position="360"/>
    </location>
</feature>
<feature type="transmembrane region" description="Helical" evidence="1">
    <location>
        <begin position="6"/>
        <end position="26"/>
    </location>
</feature>
<sequence>MEYTVYQLLWFFLAYSFLGWLGETALAAAKRRRLINRGFLNVPFSPVYGLAAVLFAIFLPELKNTPFFLFLFGLIIATGLELFTGILLEHLSGQKWWDYSRYRFQFEGHICLGYSLLWGGMALLCLYFGNPLLVRLAGLIPRSVGQLILLVLFCLLAGDLLTSLAALLQLNTSLKEPSELSLRLRRLTDHLDNAVTRYIQRRMARAYGLRRERLEEQARRRTAKKGTSGVFAQGCCFYKLLWLFLIGAFLGDMIETIFCRITAGVWMSRSSVVYGPFSIVWGLGAVLLTAVLYKYRHKSDSYVFLVGTVVGGVYEYLCSVFTELVFGTVFWDYSHLPFNLGGRINLLYCFFWGIAAVVWLKSIYPRLSQWIERLPLRIGRVLSWVLILFMVVNIAVSCLAMGRYTQRQTMDAPPDTALGQLLDRRFPDSRMERIYPNAILVD</sequence>
<keyword evidence="1" id="KW-1133">Transmembrane helix</keyword>
<feature type="transmembrane region" description="Helical" evidence="1">
    <location>
        <begin position="109"/>
        <end position="129"/>
    </location>
</feature>
<dbReference type="InterPro" id="IPR010540">
    <property type="entry name" value="CmpB_TMEM229"/>
</dbReference>
<protein>
    <submittedName>
        <fullName evidence="2">Putative ABC transporter permease</fullName>
    </submittedName>
</protein>
<accession>A0A8J6IZE7</accession>
<feature type="transmembrane region" description="Helical" evidence="1">
    <location>
        <begin position="381"/>
        <end position="402"/>
    </location>
</feature>
<dbReference type="Pfam" id="PF06541">
    <property type="entry name" value="ABC_trans_CmpB"/>
    <property type="match status" value="2"/>
</dbReference>
<keyword evidence="3" id="KW-1185">Reference proteome</keyword>
<dbReference type="RefSeq" id="WP_186851985.1">
    <property type="nucleotide sequence ID" value="NZ_JACOPO010000001.1"/>
</dbReference>
<feature type="transmembrane region" description="Helical" evidence="1">
    <location>
        <begin position="38"/>
        <end position="59"/>
    </location>
</feature>
<keyword evidence="1" id="KW-0812">Transmembrane</keyword>
<evidence type="ECO:0000256" key="1">
    <source>
        <dbReference type="SAM" id="Phobius"/>
    </source>
</evidence>
<dbReference type="Proteomes" id="UP000628736">
    <property type="component" value="Unassembled WGS sequence"/>
</dbReference>
<dbReference type="EMBL" id="JACOPO010000001">
    <property type="protein sequence ID" value="MBC5721576.1"/>
    <property type="molecule type" value="Genomic_DNA"/>
</dbReference>
<dbReference type="AlphaFoldDB" id="A0A8J6IZE7"/>
<comment type="caution">
    <text evidence="2">The sequence shown here is derived from an EMBL/GenBank/DDBJ whole genome shotgun (WGS) entry which is preliminary data.</text>
</comment>
<reference evidence="2" key="1">
    <citation type="submission" date="2020-08" db="EMBL/GenBank/DDBJ databases">
        <title>Genome public.</title>
        <authorList>
            <person name="Liu C."/>
            <person name="Sun Q."/>
        </authorList>
    </citation>
    <scope>NUCLEOTIDE SEQUENCE</scope>
    <source>
        <strain evidence="2">NSJ-23</strain>
    </source>
</reference>
<name>A0A8J6IZE7_9FIRM</name>
<feature type="transmembrane region" description="Helical" evidence="1">
    <location>
        <begin position="144"/>
        <end position="168"/>
    </location>
</feature>
<feature type="transmembrane region" description="Helical" evidence="1">
    <location>
        <begin position="271"/>
        <end position="293"/>
    </location>
</feature>
<proteinExistence type="predicted"/>
<feature type="transmembrane region" description="Helical" evidence="1">
    <location>
        <begin position="302"/>
        <end position="322"/>
    </location>
</feature>
<evidence type="ECO:0000313" key="3">
    <source>
        <dbReference type="Proteomes" id="UP000628736"/>
    </source>
</evidence>
<organism evidence="2 3">
    <name type="scientific">Flintibacter hominis</name>
    <dbReference type="NCBI Taxonomy" id="2763048"/>
    <lineage>
        <taxon>Bacteria</taxon>
        <taxon>Bacillati</taxon>
        <taxon>Bacillota</taxon>
        <taxon>Clostridia</taxon>
        <taxon>Eubacteriales</taxon>
        <taxon>Flintibacter</taxon>
    </lineage>
</organism>
<feature type="transmembrane region" description="Helical" evidence="1">
    <location>
        <begin position="65"/>
        <end position="88"/>
    </location>
</feature>
<gene>
    <name evidence="2" type="ORF">H8S11_01875</name>
</gene>
<keyword evidence="1" id="KW-0472">Membrane</keyword>
<evidence type="ECO:0000313" key="2">
    <source>
        <dbReference type="EMBL" id="MBC5721576.1"/>
    </source>
</evidence>